<dbReference type="AlphaFoldDB" id="A0A1H8I7L6"/>
<dbReference type="OrthoDB" id="8402107at2"/>
<evidence type="ECO:0000313" key="2">
    <source>
        <dbReference type="EMBL" id="SEN64252.1"/>
    </source>
</evidence>
<dbReference type="STRING" id="501024.RTCCBAU85039_1820"/>
<name>A0A1H8I7L6_9HYPH</name>
<proteinExistence type="predicted"/>
<keyword evidence="4" id="KW-1185">Reference proteome</keyword>
<organism evidence="1 3">
    <name type="scientific">Rhizobium tibeticum</name>
    <dbReference type="NCBI Taxonomy" id="501024"/>
    <lineage>
        <taxon>Bacteria</taxon>
        <taxon>Pseudomonadati</taxon>
        <taxon>Pseudomonadota</taxon>
        <taxon>Alphaproteobacteria</taxon>
        <taxon>Hyphomicrobiales</taxon>
        <taxon>Rhizobiaceae</taxon>
        <taxon>Rhizobium/Agrobacterium group</taxon>
        <taxon>Rhizobium</taxon>
    </lineage>
</organism>
<sequence length="70" mass="7963">MSEELLETSYSPATLQKQYCLDKTEARRLLTSFGSCQHEMDRLLAARGRTKLHRKREIHTPISSAPFGIG</sequence>
<dbReference type="RefSeq" id="WP_072373478.1">
    <property type="nucleotide sequence ID" value="NZ_FNXB01000008.1"/>
</dbReference>
<accession>A0A1H8I7L6</accession>
<gene>
    <name evidence="1" type="ORF">RTCCBAU85039_1820</name>
    <name evidence="2" type="ORF">SAMN05216228_100630</name>
</gene>
<evidence type="ECO:0000313" key="3">
    <source>
        <dbReference type="Proteomes" id="UP000183063"/>
    </source>
</evidence>
<dbReference type="Proteomes" id="UP000198939">
    <property type="component" value="Unassembled WGS sequence"/>
</dbReference>
<dbReference type="Proteomes" id="UP000183063">
    <property type="component" value="Unassembled WGS sequence"/>
</dbReference>
<reference evidence="2 4" key="2">
    <citation type="submission" date="2016-10" db="EMBL/GenBank/DDBJ databases">
        <authorList>
            <person name="Varghese N."/>
            <person name="Submissions S."/>
        </authorList>
    </citation>
    <scope>NUCLEOTIDE SEQUENCE [LARGE SCALE GENOMIC DNA]</scope>
    <source>
        <strain evidence="2 4">CGMCC 1.7071</strain>
    </source>
</reference>
<protein>
    <submittedName>
        <fullName evidence="1">Uncharacterized protein</fullName>
    </submittedName>
</protein>
<dbReference type="EMBL" id="FOCV01000006">
    <property type="protein sequence ID" value="SEN64252.1"/>
    <property type="molecule type" value="Genomic_DNA"/>
</dbReference>
<reference evidence="1" key="3">
    <citation type="submission" date="2016-10" db="EMBL/GenBank/DDBJ databases">
        <authorList>
            <person name="de Groot N.N."/>
        </authorList>
    </citation>
    <scope>NUCLEOTIDE SEQUENCE [LARGE SCALE GENOMIC DNA]</scope>
    <source>
        <strain evidence="1">CCBAU85039</strain>
    </source>
</reference>
<evidence type="ECO:0000313" key="4">
    <source>
        <dbReference type="Proteomes" id="UP000198939"/>
    </source>
</evidence>
<reference evidence="3" key="1">
    <citation type="submission" date="2016-10" db="EMBL/GenBank/DDBJ databases">
        <authorList>
            <person name="Wibberg D."/>
        </authorList>
    </citation>
    <scope>NUCLEOTIDE SEQUENCE [LARGE SCALE GENOMIC DNA]</scope>
</reference>
<evidence type="ECO:0000313" key="1">
    <source>
        <dbReference type="EMBL" id="SEH69448.1"/>
    </source>
</evidence>
<dbReference type="EMBL" id="FNXB01000008">
    <property type="protein sequence ID" value="SEH69448.1"/>
    <property type="molecule type" value="Genomic_DNA"/>
</dbReference>